<keyword evidence="1 5" id="KW-0489">Methyltransferase</keyword>
<keyword evidence="3 5" id="KW-0949">S-adenosyl-L-methionine</keyword>
<dbReference type="Proteomes" id="UP000005709">
    <property type="component" value="Unassembled WGS sequence"/>
</dbReference>
<protein>
    <submittedName>
        <fullName evidence="8">Putative tRNA (Uracil-5-)-methyltransferase</fullName>
        <ecNumber evidence="8">2.1.1.35</ecNumber>
    </submittedName>
</protein>
<evidence type="ECO:0000256" key="5">
    <source>
        <dbReference type="PROSITE-ProRule" id="PRU01024"/>
    </source>
</evidence>
<keyword evidence="2 5" id="KW-0808">Transferase</keyword>
<organism evidence="8 9">
    <name type="scientific">Campylobacter gracilis RM3268</name>
    <dbReference type="NCBI Taxonomy" id="553220"/>
    <lineage>
        <taxon>Bacteria</taxon>
        <taxon>Pseudomonadati</taxon>
        <taxon>Campylobacterota</taxon>
        <taxon>Epsilonproteobacteria</taxon>
        <taxon>Campylobacterales</taxon>
        <taxon>Campylobacteraceae</taxon>
        <taxon>Campylobacter</taxon>
    </lineage>
</organism>
<dbReference type="PANTHER" id="PTHR47790">
    <property type="entry name" value="TRNA/TMRNA (URACIL-C(5))-METHYLTRANSFERASE"/>
    <property type="match status" value="1"/>
</dbReference>
<dbReference type="InterPro" id="IPR029063">
    <property type="entry name" value="SAM-dependent_MTases_sf"/>
</dbReference>
<keyword evidence="4" id="KW-0819">tRNA processing</keyword>
<dbReference type="GO" id="GO:0008033">
    <property type="term" value="P:tRNA processing"/>
    <property type="evidence" value="ECO:0007669"/>
    <property type="project" value="UniProtKB-KW"/>
</dbReference>
<feature type="active site" description="Nucleophile" evidence="5">
    <location>
        <position position="476"/>
    </location>
</feature>
<feature type="binding site" evidence="5">
    <location>
        <position position="370"/>
    </location>
    <ligand>
        <name>S-adenosyl-L-methionine</name>
        <dbReference type="ChEBI" id="CHEBI:59789"/>
    </ligand>
</feature>
<dbReference type="STRING" id="824.CGRAC_0817"/>
<evidence type="ECO:0000313" key="9">
    <source>
        <dbReference type="Proteomes" id="UP000005709"/>
    </source>
</evidence>
<dbReference type="Gene3D" id="2.40.50.1070">
    <property type="match status" value="1"/>
</dbReference>
<dbReference type="GO" id="GO:0000049">
    <property type="term" value="F:tRNA binding"/>
    <property type="evidence" value="ECO:0007669"/>
    <property type="project" value="TreeGrafter"/>
</dbReference>
<evidence type="ECO:0000256" key="6">
    <source>
        <dbReference type="PROSITE-ProRule" id="PRU10015"/>
    </source>
</evidence>
<dbReference type="GO" id="GO:0032259">
    <property type="term" value="P:methylation"/>
    <property type="evidence" value="ECO:0007669"/>
    <property type="project" value="UniProtKB-KW"/>
</dbReference>
<feature type="region of interest" description="Disordered" evidence="7">
    <location>
        <begin position="238"/>
        <end position="258"/>
    </location>
</feature>
<comment type="caution">
    <text evidence="8">The sequence shown here is derived from an EMBL/GenBank/DDBJ whole genome shotgun (WGS) entry which is preliminary data.</text>
</comment>
<dbReference type="eggNOG" id="COG2265">
    <property type="taxonomic scope" value="Bacteria"/>
</dbReference>
<sequence>MNCESFGSCGSCTLGEPYEDQILYKKQLIGDKFREFFDGEFEFFASQPQNYRIRAEFGIWHDIWHSAFDLAYTMGGARSKKILINECPKVALPIANLMPRLLEVLRRSEALKEKLFGVEFISCASGILATLLYHKRLGEREQEAICELAGKLGIRVMARARGQKLLSGELSLTDELCVDERVYKFRFGENAFIQPNRGVNEKMIAWARSCVDFGKEGMGVVCAAQNFAVKNSIAENSVAQNSSHEQSDAQNSTDRNSASENSAEFDAACRNFVKANSACIEFNGENFVKFNYASADESSADKNSARKDLDVRNSASQNLDCEKRCVQNSACEKLIAQNSSCEQSAPQNSSCEKHSVRPENSAARDLLELYCGHGNFTIPLAAKFNRVLASEISKSSIANARINCELNGVCNAQFVRLSADELMSAFARRREFERLKGIDIFGYDFSHVLIDPPRAGLEPSVIDFIKNFENLIYISCNPQTLFENLRSLCATHEVRRFAIFDQFAHTAHIECGVLLKRRS</sequence>
<dbReference type="AlphaFoldDB" id="C8PJJ3"/>
<dbReference type="InterPro" id="IPR011869">
    <property type="entry name" value="TrmA_MeTrfase"/>
</dbReference>
<proteinExistence type="inferred from homology"/>
<evidence type="ECO:0000256" key="7">
    <source>
        <dbReference type="SAM" id="MobiDB-lite"/>
    </source>
</evidence>
<feature type="binding site" evidence="5">
    <location>
        <position position="194"/>
    </location>
    <ligand>
        <name>S-adenosyl-L-methionine</name>
        <dbReference type="ChEBI" id="CHEBI:59789"/>
    </ligand>
</feature>
<evidence type="ECO:0000256" key="4">
    <source>
        <dbReference type="ARBA" id="ARBA00022694"/>
    </source>
</evidence>
<dbReference type="CDD" id="cd02440">
    <property type="entry name" value="AdoMet_MTases"/>
    <property type="match status" value="1"/>
</dbReference>
<evidence type="ECO:0000256" key="2">
    <source>
        <dbReference type="ARBA" id="ARBA00022679"/>
    </source>
</evidence>
<comment type="similarity">
    <text evidence="5">Belongs to the class I-like SAM-binding methyltransferase superfamily. RNA M5U methyltransferase family.</text>
</comment>
<evidence type="ECO:0000313" key="8">
    <source>
        <dbReference type="EMBL" id="EEV17098.1"/>
    </source>
</evidence>
<dbReference type="EMBL" id="ACYG01000027">
    <property type="protein sequence ID" value="EEV17098.1"/>
    <property type="molecule type" value="Genomic_DNA"/>
</dbReference>
<dbReference type="GO" id="GO:0030697">
    <property type="term" value="F:tRNA (uracil(54)-C5)-methyltransferase activity, S-adenosyl methionine-dependent"/>
    <property type="evidence" value="ECO:0007669"/>
    <property type="project" value="UniProtKB-EC"/>
</dbReference>
<dbReference type="Pfam" id="PF05958">
    <property type="entry name" value="tRNA_U5-meth_tr"/>
    <property type="match status" value="2"/>
</dbReference>
<dbReference type="PROSITE" id="PS01230">
    <property type="entry name" value="TRMA_1"/>
    <property type="match status" value="1"/>
</dbReference>
<dbReference type="PANTHER" id="PTHR47790:SF2">
    <property type="entry name" value="TRNA_TMRNA (URACIL-C(5))-METHYLTRANSFERASE"/>
    <property type="match status" value="1"/>
</dbReference>
<keyword evidence="9" id="KW-1185">Reference proteome</keyword>
<dbReference type="PROSITE" id="PS51687">
    <property type="entry name" value="SAM_MT_RNA_M5U"/>
    <property type="match status" value="1"/>
</dbReference>
<dbReference type="Gene3D" id="3.40.50.150">
    <property type="entry name" value="Vaccinia Virus protein VP39"/>
    <property type="match status" value="1"/>
</dbReference>
<dbReference type="EC" id="2.1.1.35" evidence="8"/>
<gene>
    <name evidence="8" type="ORF">CAMGR0001_1393</name>
</gene>
<dbReference type="HAMAP" id="MF_01011">
    <property type="entry name" value="RNA_methyltr_TrmA"/>
    <property type="match status" value="1"/>
</dbReference>
<feature type="active site" evidence="6">
    <location>
        <position position="476"/>
    </location>
</feature>
<evidence type="ECO:0000256" key="3">
    <source>
        <dbReference type="ARBA" id="ARBA00022691"/>
    </source>
</evidence>
<evidence type="ECO:0000256" key="1">
    <source>
        <dbReference type="ARBA" id="ARBA00022603"/>
    </source>
</evidence>
<accession>C8PJJ3</accession>
<dbReference type="InterPro" id="IPR010280">
    <property type="entry name" value="U5_MeTrfase_fam"/>
</dbReference>
<dbReference type="InterPro" id="IPR030390">
    <property type="entry name" value="MeTrfase_TrmA_AS"/>
</dbReference>
<feature type="binding site" evidence="5">
    <location>
        <position position="451"/>
    </location>
    <ligand>
        <name>S-adenosyl-L-methionine</name>
        <dbReference type="ChEBI" id="CHEBI:59789"/>
    </ligand>
</feature>
<name>C8PJJ3_9BACT</name>
<reference evidence="8 9" key="1">
    <citation type="submission" date="2009-07" db="EMBL/GenBank/DDBJ databases">
        <authorList>
            <person name="Madupu R."/>
            <person name="Sebastian Y."/>
            <person name="Durkin A.S."/>
            <person name="Torralba M."/>
            <person name="Methe B."/>
            <person name="Sutton G.G."/>
            <person name="Strausberg R.L."/>
            <person name="Nelson K.E."/>
        </authorList>
    </citation>
    <scope>NUCLEOTIDE SEQUENCE [LARGE SCALE GENOMIC DNA]</scope>
    <source>
        <strain evidence="8 9">RM3268</strain>
    </source>
</reference>
<dbReference type="GO" id="GO:0019843">
    <property type="term" value="F:rRNA binding"/>
    <property type="evidence" value="ECO:0007669"/>
    <property type="project" value="TreeGrafter"/>
</dbReference>
<feature type="binding site" evidence="5">
    <location>
        <position position="391"/>
    </location>
    <ligand>
        <name>S-adenosyl-L-methionine</name>
        <dbReference type="ChEBI" id="CHEBI:59789"/>
    </ligand>
</feature>
<dbReference type="GO" id="GO:0005829">
    <property type="term" value="C:cytosol"/>
    <property type="evidence" value="ECO:0007669"/>
    <property type="project" value="TreeGrafter"/>
</dbReference>
<dbReference type="SUPFAM" id="SSF53335">
    <property type="entry name" value="S-adenosyl-L-methionine-dependent methyltransferases"/>
    <property type="match status" value="1"/>
</dbReference>